<accession>A0A2A4T2H7</accession>
<proteinExistence type="predicted"/>
<sequence length="378" mass="41772">STDFLGDLEEEEESTDFLGDLEKEEESTDFLGDLEKEEESTDFPGDLEEEDSTDFLGDLEEEESTTTDFLAEKQPPMATPKTPTEEYLEAVRLSDESKENQIDFGLGTISSDHKYKFFLKPEPQAPEKPEVSPLEARAEKSQESSAPWPEIQDEIAPPPLEAGAVPTTASDGIDFEEYSTDAELKELNEDEALTTVDSEPSSKGKLIALISLVVLLLVGGGWLLLKRAPLEESSLAMEEVNVGQEQLTILEPLDGQYITNRNFSSRIFVLKGKLSAQFAQNTSIESIQVKGILYGPKDQEIAAAQVLAGTNLSNSQLKTWNKKKILAFQQAQGTRDLSTLGTKQSIPFQIVFFKVPAKIIKLEARIAGYQKNGEQIDL</sequence>
<organism evidence="2 3">
    <name type="scientific">SAR324 cluster bacterium</name>
    <dbReference type="NCBI Taxonomy" id="2024889"/>
    <lineage>
        <taxon>Bacteria</taxon>
        <taxon>Deltaproteobacteria</taxon>
        <taxon>SAR324 cluster</taxon>
    </lineage>
</organism>
<feature type="region of interest" description="Disordered" evidence="1">
    <location>
        <begin position="1"/>
        <end position="86"/>
    </location>
</feature>
<feature type="compositionally biased region" description="Basic and acidic residues" evidence="1">
    <location>
        <begin position="125"/>
        <end position="142"/>
    </location>
</feature>
<evidence type="ECO:0000313" key="2">
    <source>
        <dbReference type="EMBL" id="PCI27816.1"/>
    </source>
</evidence>
<reference evidence="3" key="1">
    <citation type="submission" date="2017-08" db="EMBL/GenBank/DDBJ databases">
        <title>A dynamic microbial community with high functional redundancy inhabits the cold, oxic subseafloor aquifer.</title>
        <authorList>
            <person name="Tully B.J."/>
            <person name="Wheat C.G."/>
            <person name="Glazer B.T."/>
            <person name="Huber J.A."/>
        </authorList>
    </citation>
    <scope>NUCLEOTIDE SEQUENCE [LARGE SCALE GENOMIC DNA]</scope>
</reference>
<feature type="compositionally biased region" description="Acidic residues" evidence="1">
    <location>
        <begin position="1"/>
        <end position="15"/>
    </location>
</feature>
<dbReference type="EMBL" id="NVSR01000048">
    <property type="protein sequence ID" value="PCI27816.1"/>
    <property type="molecule type" value="Genomic_DNA"/>
</dbReference>
<comment type="caution">
    <text evidence="2">The sequence shown here is derived from an EMBL/GenBank/DDBJ whole genome shotgun (WGS) entry which is preliminary data.</text>
</comment>
<dbReference type="AlphaFoldDB" id="A0A2A4T2H7"/>
<feature type="non-terminal residue" evidence="2">
    <location>
        <position position="1"/>
    </location>
</feature>
<gene>
    <name evidence="2" type="ORF">COB67_07695</name>
</gene>
<feature type="region of interest" description="Disordered" evidence="1">
    <location>
        <begin position="121"/>
        <end position="150"/>
    </location>
</feature>
<protein>
    <recommendedName>
        <fullName evidence="4">DUF3426 domain-containing protein</fullName>
    </recommendedName>
</protein>
<dbReference type="Proteomes" id="UP000218113">
    <property type="component" value="Unassembled WGS sequence"/>
</dbReference>
<name>A0A2A4T2H7_9DELT</name>
<evidence type="ECO:0000256" key="1">
    <source>
        <dbReference type="SAM" id="MobiDB-lite"/>
    </source>
</evidence>
<evidence type="ECO:0008006" key="4">
    <source>
        <dbReference type="Google" id="ProtNLM"/>
    </source>
</evidence>
<feature type="compositionally biased region" description="Acidic residues" evidence="1">
    <location>
        <begin position="35"/>
        <end position="65"/>
    </location>
</feature>
<evidence type="ECO:0000313" key="3">
    <source>
        <dbReference type="Proteomes" id="UP000218113"/>
    </source>
</evidence>